<proteinExistence type="predicted"/>
<protein>
    <submittedName>
        <fullName evidence="1">Uncharacterized protein</fullName>
    </submittedName>
</protein>
<gene>
    <name evidence="1" type="ORF">GCM10007301_30780</name>
</gene>
<evidence type="ECO:0000313" key="1">
    <source>
        <dbReference type="EMBL" id="GGF68957.1"/>
    </source>
</evidence>
<keyword evidence="2" id="KW-1185">Reference proteome</keyword>
<evidence type="ECO:0000313" key="2">
    <source>
        <dbReference type="Proteomes" id="UP000606044"/>
    </source>
</evidence>
<accession>A0A917FC08</accession>
<reference evidence="1" key="2">
    <citation type="submission" date="2020-09" db="EMBL/GenBank/DDBJ databases">
        <authorList>
            <person name="Sun Q."/>
            <person name="Sedlacek I."/>
        </authorList>
    </citation>
    <scope>NUCLEOTIDE SEQUENCE</scope>
    <source>
        <strain evidence="1">CCM 7897</strain>
    </source>
</reference>
<dbReference type="AlphaFoldDB" id="A0A917FC08"/>
<dbReference type="EMBL" id="BMCT01000004">
    <property type="protein sequence ID" value="GGF68957.1"/>
    <property type="molecule type" value="Genomic_DNA"/>
</dbReference>
<comment type="caution">
    <text evidence="1">The sequence shown here is derived from an EMBL/GenBank/DDBJ whole genome shotgun (WGS) entry which is preliminary data.</text>
</comment>
<dbReference type="Proteomes" id="UP000606044">
    <property type="component" value="Unassembled WGS sequence"/>
</dbReference>
<reference evidence="1" key="1">
    <citation type="journal article" date="2014" name="Int. J. Syst. Evol. Microbiol.">
        <title>Complete genome sequence of Corynebacterium casei LMG S-19264T (=DSM 44701T), isolated from a smear-ripened cheese.</title>
        <authorList>
            <consortium name="US DOE Joint Genome Institute (JGI-PGF)"/>
            <person name="Walter F."/>
            <person name="Albersmeier A."/>
            <person name="Kalinowski J."/>
            <person name="Ruckert C."/>
        </authorList>
    </citation>
    <scope>NUCLEOTIDE SEQUENCE</scope>
    <source>
        <strain evidence="1">CCM 7897</strain>
    </source>
</reference>
<name>A0A917FC08_9HYPH</name>
<sequence length="82" mass="8749">MAAAPQQASLIEMDMGIHEAGDDRAAAHLNLRRIADEMRREGCDAALCDADIHGDCRAGEHGLTENEIECGSGGHVSAYDVR</sequence>
<organism evidence="1 2">
    <name type="scientific">Azorhizobium oxalatiphilum</name>
    <dbReference type="NCBI Taxonomy" id="980631"/>
    <lineage>
        <taxon>Bacteria</taxon>
        <taxon>Pseudomonadati</taxon>
        <taxon>Pseudomonadota</taxon>
        <taxon>Alphaproteobacteria</taxon>
        <taxon>Hyphomicrobiales</taxon>
        <taxon>Xanthobacteraceae</taxon>
        <taxon>Azorhizobium</taxon>
    </lineage>
</organism>